<dbReference type="Gene3D" id="3.30.420.40">
    <property type="match status" value="2"/>
</dbReference>
<evidence type="ECO:0000256" key="5">
    <source>
        <dbReference type="ARBA" id="ARBA00022833"/>
    </source>
</evidence>
<keyword evidence="2" id="KW-0479">Metal-binding</keyword>
<dbReference type="OrthoDB" id="6127299at2759"/>
<proteinExistence type="inferred from homology"/>
<dbReference type="GO" id="GO:0005524">
    <property type="term" value="F:ATP binding"/>
    <property type="evidence" value="ECO:0007669"/>
    <property type="project" value="UniProtKB-KW"/>
</dbReference>
<dbReference type="SUPFAM" id="SSF53067">
    <property type="entry name" value="Actin-like ATPase domain"/>
    <property type="match status" value="2"/>
</dbReference>
<evidence type="ECO:0000256" key="1">
    <source>
        <dbReference type="ARBA" id="ARBA00007381"/>
    </source>
</evidence>
<keyword evidence="3" id="KW-0547">Nucleotide-binding</keyword>
<dbReference type="PROSITE" id="PS01358">
    <property type="entry name" value="ZF_RANBP2_1"/>
    <property type="match status" value="1"/>
</dbReference>
<reference evidence="9" key="1">
    <citation type="submission" date="2021-03" db="EMBL/GenBank/DDBJ databases">
        <authorList>
            <person name="Bekaert M."/>
        </authorList>
    </citation>
    <scope>NUCLEOTIDE SEQUENCE</scope>
</reference>
<dbReference type="PANTHER" id="PTHR14187">
    <property type="entry name" value="ALPHA KINASE/ELONGATION FACTOR 2 KINASE"/>
    <property type="match status" value="1"/>
</dbReference>
<organism evidence="9 10">
    <name type="scientific">Mytilus edulis</name>
    <name type="common">Blue mussel</name>
    <dbReference type="NCBI Taxonomy" id="6550"/>
    <lineage>
        <taxon>Eukaryota</taxon>
        <taxon>Metazoa</taxon>
        <taxon>Spiralia</taxon>
        <taxon>Lophotrochozoa</taxon>
        <taxon>Mollusca</taxon>
        <taxon>Bivalvia</taxon>
        <taxon>Autobranchia</taxon>
        <taxon>Pteriomorphia</taxon>
        <taxon>Mytilida</taxon>
        <taxon>Mytiloidea</taxon>
        <taxon>Mytilidae</taxon>
        <taxon>Mytilinae</taxon>
        <taxon>Mytilus</taxon>
    </lineage>
</organism>
<dbReference type="CDD" id="cd10229">
    <property type="entry name" value="ASKHA_NBD_HSP70_HSPA12"/>
    <property type="match status" value="1"/>
</dbReference>
<evidence type="ECO:0000259" key="8">
    <source>
        <dbReference type="PROSITE" id="PS50199"/>
    </source>
</evidence>
<sequence length="683" mass="76553">MWVCFNCHEFNDANKDKCVKCETPRQQREKPKGRNEHKSAILFDRKTMYTRGTPEGWQKATKTTYEPQNVTEKLESVSLSPISQSAHGPKNVSKRLESVPLNPRKMEQDPDYILVAALDFGTAYSGYAFSMRGNFKTDPLKIHSNQAWNAGGRQLLSLKTPTCLLLNPEKQFDAFGYEAENKYSDLVMDDEHSDYFFFRRFKMNLHNKKKVGNDLIIEDITGKPMAALDVFTLSIKALVNHLLELLEKQGTGVKPEEIRWVLTVPAIWTDSAKQFMRKGAVQAGIPENKLFIALEPEAASIFCQYLPTEKLNGADFKMAKPGTKYMVVDLGGGTADLTVHEKVSNENLKELCSATGNNCGGTSVDERFLQMFVDIFGRPVMNSLKEEDPSSYLDLFRDFETVKRIIEPDRNTKVTISIPYPSINKCCLKLLNKDIDSAVDASMYADKVTLKGGKLRIAPELVKNIFKPTIESIVSLMKDIFERAQSSDVSQILLVGGFSECSLVQDAIKRAFPDKRIINPDEAGLAVLKGACLFGHKPDYITSRVMRFTYGTGISLPFDANIHDKEHLVKEEDGEEFCDGLFDVIVRKNDTVDIGTAIEHNFTVDCNDEEPWELSLYASTKEKPMFVDETGCTLLGSMKISFSKASDTERELRVAFLFGNTELGVTATDILTGETVSSSFNLN</sequence>
<keyword evidence="4 7" id="KW-0863">Zinc-finger</keyword>
<dbReference type="PROSITE" id="PS50199">
    <property type="entry name" value="ZF_RANBP2_2"/>
    <property type="match status" value="1"/>
</dbReference>
<dbReference type="GO" id="GO:0008270">
    <property type="term" value="F:zinc ion binding"/>
    <property type="evidence" value="ECO:0007669"/>
    <property type="project" value="UniProtKB-KW"/>
</dbReference>
<dbReference type="PANTHER" id="PTHR14187:SF5">
    <property type="entry name" value="HEAT SHOCK 70 KDA PROTEIN 12A"/>
    <property type="match status" value="1"/>
</dbReference>
<evidence type="ECO:0000256" key="3">
    <source>
        <dbReference type="ARBA" id="ARBA00022741"/>
    </source>
</evidence>
<gene>
    <name evidence="9" type="ORF">MEDL_13864</name>
</gene>
<dbReference type="InterPro" id="IPR001876">
    <property type="entry name" value="Znf_RanBP2"/>
</dbReference>
<evidence type="ECO:0000313" key="9">
    <source>
        <dbReference type="EMBL" id="CAG2199168.1"/>
    </source>
</evidence>
<dbReference type="Proteomes" id="UP000683360">
    <property type="component" value="Unassembled WGS sequence"/>
</dbReference>
<dbReference type="InterPro" id="IPR013126">
    <property type="entry name" value="Hsp_70_fam"/>
</dbReference>
<evidence type="ECO:0000256" key="7">
    <source>
        <dbReference type="PROSITE-ProRule" id="PRU00322"/>
    </source>
</evidence>
<keyword evidence="5" id="KW-0862">Zinc</keyword>
<keyword evidence="10" id="KW-1185">Reference proteome</keyword>
<protein>
    <recommendedName>
        <fullName evidence="8">RanBP2-type domain-containing protein</fullName>
    </recommendedName>
</protein>
<comment type="caution">
    <text evidence="9">The sequence shown here is derived from an EMBL/GenBank/DDBJ whole genome shotgun (WGS) entry which is preliminary data.</text>
</comment>
<accession>A0A8S3R231</accession>
<comment type="similarity">
    <text evidence="1">Belongs to the heat shock protein 70 family.</text>
</comment>
<name>A0A8S3R231_MYTED</name>
<evidence type="ECO:0000256" key="2">
    <source>
        <dbReference type="ARBA" id="ARBA00022723"/>
    </source>
</evidence>
<keyword evidence="6" id="KW-0067">ATP-binding</keyword>
<evidence type="ECO:0000313" key="10">
    <source>
        <dbReference type="Proteomes" id="UP000683360"/>
    </source>
</evidence>
<dbReference type="Pfam" id="PF00012">
    <property type="entry name" value="HSP70"/>
    <property type="match status" value="1"/>
</dbReference>
<evidence type="ECO:0000256" key="6">
    <source>
        <dbReference type="ARBA" id="ARBA00022840"/>
    </source>
</evidence>
<dbReference type="AlphaFoldDB" id="A0A8S3R231"/>
<dbReference type="InterPro" id="IPR043129">
    <property type="entry name" value="ATPase_NBD"/>
</dbReference>
<dbReference type="GO" id="GO:0140662">
    <property type="term" value="F:ATP-dependent protein folding chaperone"/>
    <property type="evidence" value="ECO:0007669"/>
    <property type="project" value="InterPro"/>
</dbReference>
<dbReference type="EMBL" id="CAJPWZ010000712">
    <property type="protein sequence ID" value="CAG2199168.1"/>
    <property type="molecule type" value="Genomic_DNA"/>
</dbReference>
<evidence type="ECO:0000256" key="4">
    <source>
        <dbReference type="ARBA" id="ARBA00022771"/>
    </source>
</evidence>
<feature type="domain" description="RanBP2-type" evidence="8">
    <location>
        <begin position="1"/>
        <end position="27"/>
    </location>
</feature>